<organism evidence="1 2">
    <name type="scientific">Prunus dulcis</name>
    <name type="common">Almond</name>
    <name type="synonym">Amygdalus dulcis</name>
    <dbReference type="NCBI Taxonomy" id="3755"/>
    <lineage>
        <taxon>Eukaryota</taxon>
        <taxon>Viridiplantae</taxon>
        <taxon>Streptophyta</taxon>
        <taxon>Embryophyta</taxon>
        <taxon>Tracheophyta</taxon>
        <taxon>Spermatophyta</taxon>
        <taxon>Magnoliopsida</taxon>
        <taxon>eudicotyledons</taxon>
        <taxon>Gunneridae</taxon>
        <taxon>Pentapetalae</taxon>
        <taxon>rosids</taxon>
        <taxon>fabids</taxon>
        <taxon>Rosales</taxon>
        <taxon>Rosaceae</taxon>
        <taxon>Amygdaloideae</taxon>
        <taxon>Amygdaleae</taxon>
        <taxon>Prunus</taxon>
    </lineage>
</organism>
<dbReference type="AlphaFoldDB" id="A0AAD4VJ45"/>
<name>A0AAD4VJ45_PRUDU</name>
<evidence type="ECO:0000313" key="1">
    <source>
        <dbReference type="EMBL" id="KAI5326045.1"/>
    </source>
</evidence>
<reference evidence="1 2" key="1">
    <citation type="journal article" date="2022" name="G3 (Bethesda)">
        <title>Whole-genome sequence and methylome profiling of the almond [Prunus dulcis (Mill.) D.A. Webb] cultivar 'Nonpareil'.</title>
        <authorList>
            <person name="D'Amico-Willman K.M."/>
            <person name="Ouma W.Z."/>
            <person name="Meulia T."/>
            <person name="Sideli G.M."/>
            <person name="Gradziel T.M."/>
            <person name="Fresnedo-Ramirez J."/>
        </authorList>
    </citation>
    <scope>NUCLEOTIDE SEQUENCE [LARGE SCALE GENOMIC DNA]</scope>
    <source>
        <strain evidence="1">Clone GOH B32 T37-40</strain>
    </source>
</reference>
<sequence>MGQIIKPGPKRTKALPLTCLLVSRVCAAMIVFQQARLFPRHDTCIPRLLLFIIAGLDSRTGLEGFERTLQRGAIHNYRSVTLGETARTHREKPPICFKILHSPLVSSPI</sequence>
<dbReference type="EMBL" id="JAJFAZ020000006">
    <property type="protein sequence ID" value="KAI5326045.1"/>
    <property type="molecule type" value="Genomic_DNA"/>
</dbReference>
<protein>
    <submittedName>
        <fullName evidence="1">Uncharacterized protein</fullName>
    </submittedName>
</protein>
<evidence type="ECO:0000313" key="2">
    <source>
        <dbReference type="Proteomes" id="UP001054821"/>
    </source>
</evidence>
<dbReference type="Proteomes" id="UP001054821">
    <property type="component" value="Chromosome 6"/>
</dbReference>
<comment type="caution">
    <text evidence="1">The sequence shown here is derived from an EMBL/GenBank/DDBJ whole genome shotgun (WGS) entry which is preliminary data.</text>
</comment>
<accession>A0AAD4VJ45</accession>
<proteinExistence type="predicted"/>
<gene>
    <name evidence="1" type="ORF">L3X38_035119</name>
</gene>
<keyword evidence="2" id="KW-1185">Reference proteome</keyword>